<keyword evidence="10 12" id="KW-0472">Membrane</keyword>
<dbReference type="AlphaFoldDB" id="A0A1M7TF69"/>
<evidence type="ECO:0000256" key="1">
    <source>
        <dbReference type="ARBA" id="ARBA00004141"/>
    </source>
</evidence>
<evidence type="ECO:0000256" key="12">
    <source>
        <dbReference type="SAM" id="Phobius"/>
    </source>
</evidence>
<keyword evidence="2" id="KW-0813">Transport</keyword>
<accession>A0A1M7TF69</accession>
<organism evidence="14 15">
    <name type="scientific">Oceanicella actignis</name>
    <dbReference type="NCBI Taxonomy" id="1189325"/>
    <lineage>
        <taxon>Bacteria</taxon>
        <taxon>Pseudomonadati</taxon>
        <taxon>Pseudomonadota</taxon>
        <taxon>Alphaproteobacteria</taxon>
        <taxon>Rhodobacterales</taxon>
        <taxon>Paracoccaceae</taxon>
        <taxon>Oceanicella</taxon>
    </lineage>
</organism>
<dbReference type="InterPro" id="IPR005821">
    <property type="entry name" value="Ion_trans_dom"/>
</dbReference>
<dbReference type="InterPro" id="IPR027359">
    <property type="entry name" value="Volt_channel_dom_sf"/>
</dbReference>
<reference evidence="14 15" key="1">
    <citation type="submission" date="2016-12" db="EMBL/GenBank/DDBJ databases">
        <authorList>
            <person name="Song W.-J."/>
            <person name="Kurnit D.M."/>
        </authorList>
    </citation>
    <scope>NUCLEOTIDE SEQUENCE [LARGE SCALE GENOMIC DNA]</scope>
    <source>
        <strain evidence="14 15">CGMCC 1.10808</strain>
    </source>
</reference>
<evidence type="ECO:0000313" key="14">
    <source>
        <dbReference type="EMBL" id="SHN69414.1"/>
    </source>
</evidence>
<evidence type="ECO:0000256" key="9">
    <source>
        <dbReference type="ARBA" id="ARBA00023065"/>
    </source>
</evidence>
<keyword evidence="11 14" id="KW-0407">Ion channel</keyword>
<dbReference type="Pfam" id="PF00520">
    <property type="entry name" value="Ion_trans"/>
    <property type="match status" value="1"/>
</dbReference>
<evidence type="ECO:0000259" key="13">
    <source>
        <dbReference type="Pfam" id="PF00520"/>
    </source>
</evidence>
<dbReference type="Gene3D" id="1.10.287.70">
    <property type="match status" value="1"/>
</dbReference>
<evidence type="ECO:0000256" key="10">
    <source>
        <dbReference type="ARBA" id="ARBA00023136"/>
    </source>
</evidence>
<keyword evidence="4 12" id="KW-0812">Transmembrane</keyword>
<dbReference type="Proteomes" id="UP000184066">
    <property type="component" value="Unassembled WGS sequence"/>
</dbReference>
<feature type="transmembrane region" description="Helical" evidence="12">
    <location>
        <begin position="157"/>
        <end position="180"/>
    </location>
</feature>
<keyword evidence="8 12" id="KW-1133">Transmembrane helix</keyword>
<evidence type="ECO:0000256" key="7">
    <source>
        <dbReference type="ARBA" id="ARBA00022958"/>
    </source>
</evidence>
<evidence type="ECO:0000256" key="4">
    <source>
        <dbReference type="ARBA" id="ARBA00022692"/>
    </source>
</evidence>
<evidence type="ECO:0000313" key="15">
    <source>
        <dbReference type="Proteomes" id="UP000184066"/>
    </source>
</evidence>
<dbReference type="SUPFAM" id="SSF81324">
    <property type="entry name" value="Voltage-gated potassium channels"/>
    <property type="match status" value="1"/>
</dbReference>
<dbReference type="PANTHER" id="PTHR11537">
    <property type="entry name" value="VOLTAGE-GATED POTASSIUM CHANNEL"/>
    <property type="match status" value="1"/>
</dbReference>
<dbReference type="Gene3D" id="1.20.120.350">
    <property type="entry name" value="Voltage-gated potassium channels. Chain C"/>
    <property type="match status" value="1"/>
</dbReference>
<evidence type="ECO:0000256" key="6">
    <source>
        <dbReference type="ARBA" id="ARBA00022882"/>
    </source>
</evidence>
<dbReference type="OrthoDB" id="9799090at2"/>
<protein>
    <submittedName>
        <fullName evidence="14">Voltage-gated potassium channel</fullName>
    </submittedName>
</protein>
<sequence>MERLRERLYRQLDLDAWRGEGVSPLNRVILALVLVSVACAALGTEPTLAHLRPTLSAIGLTLAAVFTVEYVARLWVKPLAPDFSGRWGWLRYALRWHALIDLAALAAVWSEALIGHDVSWAVMLRLARILRIFALTRESAVGMATRELVWAIRERGIELALAGVLGLILIMGSAVGLYLAERAVQPEVFGSIPRAMWWAVATLTTVGYGDAVPATGLGKAIAGFTMLSSIALISVPAGILAAAFSDAFQRARKAAKERGPDA</sequence>
<evidence type="ECO:0000256" key="11">
    <source>
        <dbReference type="ARBA" id="ARBA00023303"/>
    </source>
</evidence>
<keyword evidence="6" id="KW-0851">Voltage-gated channel</keyword>
<dbReference type="GO" id="GO:0008076">
    <property type="term" value="C:voltage-gated potassium channel complex"/>
    <property type="evidence" value="ECO:0007669"/>
    <property type="project" value="InterPro"/>
</dbReference>
<evidence type="ECO:0000256" key="2">
    <source>
        <dbReference type="ARBA" id="ARBA00022448"/>
    </source>
</evidence>
<keyword evidence="15" id="KW-1185">Reference proteome</keyword>
<feature type="transmembrane region" description="Helical" evidence="12">
    <location>
        <begin position="55"/>
        <end position="72"/>
    </location>
</feature>
<dbReference type="STRING" id="1189325.SAMN04488119_106135"/>
<proteinExistence type="predicted"/>
<dbReference type="InterPro" id="IPR028325">
    <property type="entry name" value="VG_K_chnl"/>
</dbReference>
<dbReference type="GO" id="GO:0005249">
    <property type="term" value="F:voltage-gated potassium channel activity"/>
    <property type="evidence" value="ECO:0007669"/>
    <property type="project" value="InterPro"/>
</dbReference>
<keyword evidence="9" id="KW-0406">Ion transport</keyword>
<dbReference type="EMBL" id="FRDL01000006">
    <property type="protein sequence ID" value="SHN69414.1"/>
    <property type="molecule type" value="Genomic_DNA"/>
</dbReference>
<evidence type="ECO:0000256" key="3">
    <source>
        <dbReference type="ARBA" id="ARBA00022538"/>
    </source>
</evidence>
<feature type="transmembrane region" description="Helical" evidence="12">
    <location>
        <begin position="25"/>
        <end position="43"/>
    </location>
</feature>
<evidence type="ECO:0000256" key="5">
    <source>
        <dbReference type="ARBA" id="ARBA00022826"/>
    </source>
</evidence>
<feature type="domain" description="Ion transport" evidence="13">
    <location>
        <begin position="25"/>
        <end position="250"/>
    </location>
</feature>
<dbReference type="PRINTS" id="PR00169">
    <property type="entry name" value="KCHANNEL"/>
</dbReference>
<dbReference type="RefSeq" id="WP_072747505.1">
    <property type="nucleotide sequence ID" value="NZ_FOHL01000006.1"/>
</dbReference>
<keyword evidence="7" id="KW-0630">Potassium</keyword>
<gene>
    <name evidence="14" type="ORF">SAMN05216200_10667</name>
</gene>
<dbReference type="PANTHER" id="PTHR11537:SF254">
    <property type="entry name" value="POTASSIUM VOLTAGE-GATED CHANNEL PROTEIN SHAB"/>
    <property type="match status" value="1"/>
</dbReference>
<name>A0A1M7TF69_9RHOB</name>
<dbReference type="GO" id="GO:0001508">
    <property type="term" value="P:action potential"/>
    <property type="evidence" value="ECO:0007669"/>
    <property type="project" value="TreeGrafter"/>
</dbReference>
<comment type="subcellular location">
    <subcellularLocation>
        <location evidence="1">Membrane</location>
        <topology evidence="1">Multi-pass membrane protein</topology>
    </subcellularLocation>
</comment>
<keyword evidence="5" id="KW-0631">Potassium channel</keyword>
<evidence type="ECO:0000256" key="8">
    <source>
        <dbReference type="ARBA" id="ARBA00022989"/>
    </source>
</evidence>
<keyword evidence="3" id="KW-0633">Potassium transport</keyword>
<feature type="transmembrane region" description="Helical" evidence="12">
    <location>
        <begin position="220"/>
        <end position="244"/>
    </location>
</feature>